<dbReference type="OrthoDB" id="8101473at2"/>
<dbReference type="PROSITE" id="PS51257">
    <property type="entry name" value="PROKAR_LIPOPROTEIN"/>
    <property type="match status" value="1"/>
</dbReference>
<accession>A0A135HNS4</accession>
<organism evidence="2 3">
    <name type="scientific">Paramesorhizobium deserti</name>
    <dbReference type="NCBI Taxonomy" id="1494590"/>
    <lineage>
        <taxon>Bacteria</taxon>
        <taxon>Pseudomonadati</taxon>
        <taxon>Pseudomonadota</taxon>
        <taxon>Alphaproteobacteria</taxon>
        <taxon>Hyphomicrobiales</taxon>
        <taxon>Phyllobacteriaceae</taxon>
        <taxon>Paramesorhizobium</taxon>
    </lineage>
</organism>
<dbReference type="EMBL" id="LNTU01000040">
    <property type="protein sequence ID" value="KXF74861.1"/>
    <property type="molecule type" value="Genomic_DNA"/>
</dbReference>
<reference evidence="2 3" key="1">
    <citation type="submission" date="2015-11" db="EMBL/GenBank/DDBJ databases">
        <title>Draft genome sequence of Paramesorhizobium deserti A-3-E, a strain highly resistant to diverse beta-lactam antibiotics.</title>
        <authorList>
            <person name="Lv R."/>
            <person name="Yang X."/>
            <person name="Fang N."/>
            <person name="Guo J."/>
            <person name="Luo X."/>
            <person name="Peng F."/>
            <person name="Yang R."/>
            <person name="Cui Y."/>
            <person name="Fang C."/>
            <person name="Song Y."/>
        </authorList>
    </citation>
    <scope>NUCLEOTIDE SEQUENCE [LARGE SCALE GENOMIC DNA]</scope>
    <source>
        <strain evidence="2 3">A-3-E</strain>
    </source>
</reference>
<evidence type="ECO:0008006" key="4">
    <source>
        <dbReference type="Google" id="ProtNLM"/>
    </source>
</evidence>
<sequence length="81" mass="7672">MKKSIVTIVLSGTFALSACQSSSDPNVRAQNAEFGCIAGTVGGAIVGGLIGSTIGGGTGRVIGSAIGIGGGGYLGNRLACG</sequence>
<comment type="caution">
    <text evidence="2">The sequence shown here is derived from an EMBL/GenBank/DDBJ whole genome shotgun (WGS) entry which is preliminary data.</text>
</comment>
<feature type="chain" id="PRO_5007465158" description="17 kDa surface antigen" evidence="1">
    <location>
        <begin position="19"/>
        <end position="81"/>
    </location>
</feature>
<keyword evidence="1" id="KW-0732">Signal</keyword>
<keyword evidence="3" id="KW-1185">Reference proteome</keyword>
<proteinExistence type="predicted"/>
<dbReference type="Proteomes" id="UP000070107">
    <property type="component" value="Unassembled WGS sequence"/>
</dbReference>
<gene>
    <name evidence="2" type="ORF">ATN84_21785</name>
</gene>
<dbReference type="STRING" id="1494590.ATN84_21785"/>
<evidence type="ECO:0000313" key="3">
    <source>
        <dbReference type="Proteomes" id="UP000070107"/>
    </source>
</evidence>
<dbReference type="RefSeq" id="WP_068885096.1">
    <property type="nucleotide sequence ID" value="NZ_LNTU01000040.1"/>
</dbReference>
<dbReference type="AlphaFoldDB" id="A0A135HNS4"/>
<feature type="signal peptide" evidence="1">
    <location>
        <begin position="1"/>
        <end position="18"/>
    </location>
</feature>
<name>A0A135HNS4_9HYPH</name>
<protein>
    <recommendedName>
        <fullName evidence="4">17 kDa surface antigen</fullName>
    </recommendedName>
</protein>
<evidence type="ECO:0000313" key="2">
    <source>
        <dbReference type="EMBL" id="KXF74861.1"/>
    </source>
</evidence>
<evidence type="ECO:0000256" key="1">
    <source>
        <dbReference type="SAM" id="SignalP"/>
    </source>
</evidence>